<keyword evidence="1" id="KW-0694">RNA-binding</keyword>
<dbReference type="Proteomes" id="UP000288805">
    <property type="component" value="Unassembled WGS sequence"/>
</dbReference>
<reference evidence="3 4" key="1">
    <citation type="journal article" date="2018" name="PLoS Genet.">
        <title>Population sequencing reveals clonal diversity and ancestral inbreeding in the grapevine cultivar Chardonnay.</title>
        <authorList>
            <person name="Roach M.J."/>
            <person name="Johnson D.L."/>
            <person name="Bohlmann J."/>
            <person name="van Vuuren H.J."/>
            <person name="Jones S.J."/>
            <person name="Pretorius I.S."/>
            <person name="Schmidt S.A."/>
            <person name="Borneman A.R."/>
        </authorList>
    </citation>
    <scope>NUCLEOTIDE SEQUENCE [LARGE SCALE GENOMIC DNA]</scope>
    <source>
        <strain evidence="4">cv. Chardonnay</strain>
        <tissue evidence="3">Leaf</tissue>
    </source>
</reference>
<gene>
    <name evidence="3" type="primary">FCA_5</name>
    <name evidence="3" type="ORF">CK203_052639</name>
</gene>
<dbReference type="GO" id="GO:0003723">
    <property type="term" value="F:RNA binding"/>
    <property type="evidence" value="ECO:0007669"/>
    <property type="project" value="UniProtKB-UniRule"/>
</dbReference>
<dbReference type="EMBL" id="QGNW01000434">
    <property type="protein sequence ID" value="RVW71592.1"/>
    <property type="molecule type" value="Genomic_DNA"/>
</dbReference>
<dbReference type="SUPFAM" id="SSF54928">
    <property type="entry name" value="RNA-binding domain, RBD"/>
    <property type="match status" value="1"/>
</dbReference>
<evidence type="ECO:0000313" key="3">
    <source>
        <dbReference type="EMBL" id="RVW71592.1"/>
    </source>
</evidence>
<sequence>MVYVIGVATSAETRLGELTVTKDSHTSLESPPLVKISRQHRSRTAPSPLLSTLSPYSILAFLSISRVRVRVFSLFRSSKTIWTGTEETATATTLTPTTTAILGALLGPPTPPETIIAAALAATVLASPVVEAEAEAATTTAPLTVLPVILPAVLGCGRWVAGVGDLHRIIRCRSLVRNGGLVSLAVEGLQSVRSHNTFQASEKNIKLNTMMPSLSPKVLICFLLDRYDGGGFAKLFVGSVPRTATEEDIRPLFEEHGNVLEVALIKDKRTGQQQGMWGCYFLL</sequence>
<proteinExistence type="predicted"/>
<dbReference type="AlphaFoldDB" id="A0A438GHC4"/>
<dbReference type="PROSITE" id="PS50102">
    <property type="entry name" value="RRM"/>
    <property type="match status" value="1"/>
</dbReference>
<evidence type="ECO:0000313" key="4">
    <source>
        <dbReference type="Proteomes" id="UP000288805"/>
    </source>
</evidence>
<evidence type="ECO:0000259" key="2">
    <source>
        <dbReference type="PROSITE" id="PS50102"/>
    </source>
</evidence>
<protein>
    <submittedName>
        <fullName evidence="3">Flowering time control protein FCA</fullName>
    </submittedName>
</protein>
<feature type="domain" description="RRM" evidence="2">
    <location>
        <begin position="233"/>
        <end position="275"/>
    </location>
</feature>
<dbReference type="InterPro" id="IPR035979">
    <property type="entry name" value="RBD_domain_sf"/>
</dbReference>
<comment type="caution">
    <text evidence="3">The sequence shown here is derived from an EMBL/GenBank/DDBJ whole genome shotgun (WGS) entry which is preliminary data.</text>
</comment>
<accession>A0A438GHC4</accession>
<organism evidence="3 4">
    <name type="scientific">Vitis vinifera</name>
    <name type="common">Grape</name>
    <dbReference type="NCBI Taxonomy" id="29760"/>
    <lineage>
        <taxon>Eukaryota</taxon>
        <taxon>Viridiplantae</taxon>
        <taxon>Streptophyta</taxon>
        <taxon>Embryophyta</taxon>
        <taxon>Tracheophyta</taxon>
        <taxon>Spermatophyta</taxon>
        <taxon>Magnoliopsida</taxon>
        <taxon>eudicotyledons</taxon>
        <taxon>Gunneridae</taxon>
        <taxon>Pentapetalae</taxon>
        <taxon>rosids</taxon>
        <taxon>Vitales</taxon>
        <taxon>Vitaceae</taxon>
        <taxon>Viteae</taxon>
        <taxon>Vitis</taxon>
    </lineage>
</organism>
<dbReference type="Pfam" id="PF00076">
    <property type="entry name" value="RRM_1"/>
    <property type="match status" value="1"/>
</dbReference>
<dbReference type="InterPro" id="IPR012677">
    <property type="entry name" value="Nucleotide-bd_a/b_plait_sf"/>
</dbReference>
<name>A0A438GHC4_VITVI</name>
<evidence type="ECO:0000256" key="1">
    <source>
        <dbReference type="PROSITE-ProRule" id="PRU00176"/>
    </source>
</evidence>
<dbReference type="Gene3D" id="3.30.70.330">
    <property type="match status" value="1"/>
</dbReference>
<dbReference type="InterPro" id="IPR000504">
    <property type="entry name" value="RRM_dom"/>
</dbReference>